<protein>
    <submittedName>
        <fullName evidence="1">Uncharacterized protein</fullName>
    </submittedName>
</protein>
<organism evidence="1">
    <name type="scientific">Chaetoceros debilis</name>
    <dbReference type="NCBI Taxonomy" id="122233"/>
    <lineage>
        <taxon>Eukaryota</taxon>
        <taxon>Sar</taxon>
        <taxon>Stramenopiles</taxon>
        <taxon>Ochrophyta</taxon>
        <taxon>Bacillariophyta</taxon>
        <taxon>Coscinodiscophyceae</taxon>
        <taxon>Chaetocerotophycidae</taxon>
        <taxon>Chaetocerotales</taxon>
        <taxon>Chaetocerotaceae</taxon>
        <taxon>Chaetoceros</taxon>
    </lineage>
</organism>
<reference evidence="1" key="1">
    <citation type="submission" date="2021-01" db="EMBL/GenBank/DDBJ databases">
        <authorList>
            <person name="Corre E."/>
            <person name="Pelletier E."/>
            <person name="Niang G."/>
            <person name="Scheremetjew M."/>
            <person name="Finn R."/>
            <person name="Kale V."/>
            <person name="Holt S."/>
            <person name="Cochrane G."/>
            <person name="Meng A."/>
            <person name="Brown T."/>
            <person name="Cohen L."/>
        </authorList>
    </citation>
    <scope>NUCLEOTIDE SEQUENCE</scope>
    <source>
        <strain evidence="1">MM31A-1</strain>
    </source>
</reference>
<name>A0A7S3PUW1_9STRA</name>
<dbReference type="EMBL" id="HBIO01001356">
    <property type="protein sequence ID" value="CAE0456123.1"/>
    <property type="molecule type" value="Transcribed_RNA"/>
</dbReference>
<accession>A0A7S3PUW1</accession>
<evidence type="ECO:0000313" key="1">
    <source>
        <dbReference type="EMBL" id="CAE0456123.1"/>
    </source>
</evidence>
<dbReference type="AlphaFoldDB" id="A0A7S3PUW1"/>
<gene>
    <name evidence="1" type="ORF">CDEB00056_LOCUS964</name>
</gene>
<sequence length="315" mass="36001">MTDITLKKENCNFRDDSKDAVNLCVVNRQEEAEMASILSVVQDDPVKRSSDQEVPNKLKDQQLPLISGIFSRELETNIQVSSNVIETALTSKNVKKRYKRAHPVHDRPKSLNSKIGLQLDEKKKKDVLQSTRAVSNLELIIERSNHLCSRWDRLLGDRSRAAVLNEYLKKVSGFEDGDDNWHDYTNLHLAQIFDTLHPKTQKLPHKSPVMACLKKADHGEGYELHGGIKEGERDQKKRKDEPKGLLPVYDLAKSFSVMTSQNTTIKRRKIHHLNCEEVMKRLKSYENEVSHLDRAEKRIKCKGSELGLIPSSSTL</sequence>
<proteinExistence type="predicted"/>